<gene>
    <name evidence="1" type="ORF">NCTC10166_00464</name>
    <name evidence="2" type="ORF">NCTC10166_00570</name>
    <name evidence="3" type="ORF">NCTC10166_00880</name>
</gene>
<accession>A0A449A5G8</accession>
<dbReference type="EMBL" id="LR214951">
    <property type="protein sequence ID" value="VEU59591.1"/>
    <property type="molecule type" value="Genomic_DNA"/>
</dbReference>
<sequence>MKIEITNFFLISKQSENDYKQVAMFSIIVNFGTRHKSFFVKLNKLSLYKNKHDFFVFNPLIVKSENDKKDFYFNFSWEMSKYILEKAKQRYESEIQLVKK</sequence>
<dbReference type="AlphaFoldDB" id="A0A449A5G8"/>
<evidence type="ECO:0000313" key="2">
    <source>
        <dbReference type="EMBL" id="VEU59591.1"/>
    </source>
</evidence>
<evidence type="ECO:0000313" key="3">
    <source>
        <dbReference type="EMBL" id="VEU59893.1"/>
    </source>
</evidence>
<dbReference type="Proteomes" id="UP000289440">
    <property type="component" value="Plasmid 3"/>
</dbReference>
<dbReference type="KEGG" id="mnu:NCTC10166_00570"/>
<name>A0A449A5G8_9BACT</name>
<reference evidence="1 4" key="1">
    <citation type="submission" date="2019-01" db="EMBL/GenBank/DDBJ databases">
        <authorList>
            <consortium name="Pathogen Informatics"/>
        </authorList>
    </citation>
    <scope>NUCLEOTIDE SEQUENCE [LARGE SCALE GENOMIC DNA]</scope>
    <source>
        <strain evidence="1 4">NCTC10166</strain>
        <plasmid evidence="4">3</plasmid>
    </source>
</reference>
<dbReference type="EMBL" id="LR214953">
    <property type="protein sequence ID" value="VEU59893.1"/>
    <property type="molecule type" value="Genomic_DNA"/>
</dbReference>
<protein>
    <submittedName>
        <fullName evidence="1">Uncharacterized protein</fullName>
    </submittedName>
</protein>
<dbReference type="Proteomes" id="UP000289440">
    <property type="component" value="Chromosome"/>
</dbReference>
<dbReference type="EMBL" id="LR214951">
    <property type="protein sequence ID" value="VEU59486.1"/>
    <property type="molecule type" value="Genomic_DNA"/>
</dbReference>
<geneLocation type="plasmid" evidence="3 4">
    <name>3</name>
</geneLocation>
<dbReference type="KEGG" id="mnu:NCTC10166_00464"/>
<organism evidence="1 4">
    <name type="scientific">Mesomycoplasma neurolyticum</name>
    <dbReference type="NCBI Taxonomy" id="2120"/>
    <lineage>
        <taxon>Bacteria</taxon>
        <taxon>Bacillati</taxon>
        <taxon>Mycoplasmatota</taxon>
        <taxon>Mycoplasmoidales</taxon>
        <taxon>Metamycoplasmataceae</taxon>
        <taxon>Mesomycoplasma</taxon>
    </lineage>
</organism>
<keyword evidence="4" id="KW-1185">Reference proteome</keyword>
<evidence type="ECO:0000313" key="1">
    <source>
        <dbReference type="EMBL" id="VEU59486.1"/>
    </source>
</evidence>
<keyword evidence="3" id="KW-0614">Plasmid</keyword>
<dbReference type="KEGG" id="mnu:NCTC10166_00880"/>
<evidence type="ECO:0000313" key="4">
    <source>
        <dbReference type="Proteomes" id="UP000289440"/>
    </source>
</evidence>
<dbReference type="RefSeq" id="WP_129719872.1">
    <property type="nucleotide sequence ID" value="NZ_LR214951.1"/>
</dbReference>
<proteinExistence type="predicted"/>